<dbReference type="GO" id="GO:0106026">
    <property type="term" value="F:Gly-tRNA(Ala) deacylase activity"/>
    <property type="evidence" value="ECO:0007669"/>
    <property type="project" value="UniProtKB-UniRule"/>
</dbReference>
<dbReference type="GO" id="GO:0005737">
    <property type="term" value="C:cytoplasm"/>
    <property type="evidence" value="ECO:0007669"/>
    <property type="project" value="UniProtKB-SubCell"/>
</dbReference>
<dbReference type="GO" id="GO:0019478">
    <property type="term" value="P:D-amino acid catabolic process"/>
    <property type="evidence" value="ECO:0007669"/>
    <property type="project" value="UniProtKB-UniRule"/>
</dbReference>
<dbReference type="RefSeq" id="WP_346050726.1">
    <property type="nucleotide sequence ID" value="NZ_JAYGII010000006.1"/>
</dbReference>
<comment type="domain">
    <text evidence="3">A Gly-cisPro motif from one monomer fits into the active site of the other monomer to allow specific chiral rejection of L-amino acids.</text>
</comment>
<keyword evidence="3" id="KW-0963">Cytoplasm</keyword>
<evidence type="ECO:0000256" key="1">
    <source>
        <dbReference type="ARBA" id="ARBA00009673"/>
    </source>
</evidence>
<dbReference type="NCBIfam" id="TIGR00256">
    <property type="entry name" value="D-aminoacyl-tRNA deacylase"/>
    <property type="match status" value="1"/>
</dbReference>
<dbReference type="EC" id="3.1.1.-" evidence="3"/>
<feature type="short sequence motif" description="Gly-cisPro motif, important for rejection of L-amino acids" evidence="3">
    <location>
        <begin position="137"/>
        <end position="138"/>
    </location>
</feature>
<keyword evidence="3" id="KW-0694">RNA-binding</keyword>
<accession>A0AAP6ML14</accession>
<comment type="catalytic activity">
    <reaction evidence="3">
        <text>glycyl-tRNA(Ala) + H2O = tRNA(Ala) + glycine + H(+)</text>
        <dbReference type="Rhea" id="RHEA:53744"/>
        <dbReference type="Rhea" id="RHEA-COMP:9657"/>
        <dbReference type="Rhea" id="RHEA-COMP:13640"/>
        <dbReference type="ChEBI" id="CHEBI:15377"/>
        <dbReference type="ChEBI" id="CHEBI:15378"/>
        <dbReference type="ChEBI" id="CHEBI:57305"/>
        <dbReference type="ChEBI" id="CHEBI:78442"/>
        <dbReference type="ChEBI" id="CHEBI:78522"/>
    </reaction>
</comment>
<evidence type="ECO:0000313" key="5">
    <source>
        <dbReference type="Proteomes" id="UP001302316"/>
    </source>
</evidence>
<keyword evidence="3" id="KW-0820">tRNA-binding</keyword>
<comment type="function">
    <text evidence="3">An aminoacyl-tRNA editing enzyme that deacylates mischarged D-aminoacyl-tRNAs. Also deacylates mischarged glycyl-tRNA(Ala), protecting cells against glycine mischarging by AlaRS. Acts via tRNA-based rather than protein-based catalysis; rejects L-amino acids rather than detecting D-amino acids in the active site. By recycling D-aminoacyl-tRNA to D-amino acids and free tRNA molecules, this enzyme counteracts the toxicity associated with the formation of D-aminoacyl-tRNA entities in vivo and helps enforce protein L-homochirality.</text>
</comment>
<name>A0AAP6ML14_9GAMM</name>
<dbReference type="PANTHER" id="PTHR10472:SF5">
    <property type="entry name" value="D-AMINOACYL-TRNA DEACYLASE 1"/>
    <property type="match status" value="1"/>
</dbReference>
<dbReference type="EC" id="3.1.1.96" evidence="3"/>
<dbReference type="GO" id="GO:0051500">
    <property type="term" value="F:D-tyrosyl-tRNA(Tyr) deacylase activity"/>
    <property type="evidence" value="ECO:0007669"/>
    <property type="project" value="TreeGrafter"/>
</dbReference>
<protein>
    <recommendedName>
        <fullName evidence="3">D-aminoacyl-tRNA deacylase</fullName>
        <shortName evidence="3">DTD</shortName>
        <ecNumber evidence="3">3.1.1.96</ecNumber>
    </recommendedName>
    <alternativeName>
        <fullName evidence="3">Gly-tRNA(Ala) deacylase</fullName>
        <ecNumber evidence="3">3.1.1.-</ecNumber>
    </alternativeName>
</protein>
<gene>
    <name evidence="3 4" type="primary">dtd</name>
    <name evidence="4" type="ORF">VCB98_04580</name>
</gene>
<organism evidence="4 5">
    <name type="scientific">Natronospira elongata</name>
    <dbReference type="NCBI Taxonomy" id="3110268"/>
    <lineage>
        <taxon>Bacteria</taxon>
        <taxon>Pseudomonadati</taxon>
        <taxon>Pseudomonadota</taxon>
        <taxon>Gammaproteobacteria</taxon>
        <taxon>Natronospirales</taxon>
        <taxon>Natronospiraceae</taxon>
        <taxon>Natronospira</taxon>
    </lineage>
</organism>
<dbReference type="EMBL" id="JAYGII010000006">
    <property type="protein sequence ID" value="MEA5445095.1"/>
    <property type="molecule type" value="Genomic_DNA"/>
</dbReference>
<proteinExistence type="inferred from homology"/>
<evidence type="ECO:0000256" key="3">
    <source>
        <dbReference type="HAMAP-Rule" id="MF_00518"/>
    </source>
</evidence>
<dbReference type="PANTHER" id="PTHR10472">
    <property type="entry name" value="D-TYROSYL-TRNA TYR DEACYLASE"/>
    <property type="match status" value="1"/>
</dbReference>
<dbReference type="Pfam" id="PF02580">
    <property type="entry name" value="Tyr_Deacylase"/>
    <property type="match status" value="1"/>
</dbReference>
<dbReference type="InterPro" id="IPR003732">
    <property type="entry name" value="Daa-tRNA_deacyls_DTD"/>
</dbReference>
<dbReference type="GO" id="GO:0043908">
    <property type="term" value="F:Ser(Gly)-tRNA(Ala) hydrolase activity"/>
    <property type="evidence" value="ECO:0007669"/>
    <property type="project" value="UniProtKB-UniRule"/>
</dbReference>
<comment type="caution">
    <text evidence="4">The sequence shown here is derived from an EMBL/GenBank/DDBJ whole genome shotgun (WGS) entry which is preliminary data.</text>
</comment>
<dbReference type="SUPFAM" id="SSF69500">
    <property type="entry name" value="DTD-like"/>
    <property type="match status" value="1"/>
</dbReference>
<dbReference type="AlphaFoldDB" id="A0AAP6ML14"/>
<dbReference type="Proteomes" id="UP001302316">
    <property type="component" value="Unassembled WGS sequence"/>
</dbReference>
<reference evidence="4 5" key="1">
    <citation type="submission" date="2023-12" db="EMBL/GenBank/DDBJ databases">
        <title>Whole-genome sequencing of halo(alkali)philic microorganisms from hypersaline lakes.</title>
        <authorList>
            <person name="Sorokin D.Y."/>
            <person name="Merkel A.Y."/>
            <person name="Messina E."/>
            <person name="Yakimov M."/>
        </authorList>
    </citation>
    <scope>NUCLEOTIDE SEQUENCE [LARGE SCALE GENOMIC DNA]</scope>
    <source>
        <strain evidence="4 5">AB-CW1</strain>
    </source>
</reference>
<dbReference type="HAMAP" id="MF_00518">
    <property type="entry name" value="Deacylase_Dtd"/>
    <property type="match status" value="1"/>
</dbReference>
<comment type="subcellular location">
    <subcellularLocation>
        <location evidence="3">Cytoplasm</location>
    </subcellularLocation>
</comment>
<dbReference type="Gene3D" id="3.50.80.10">
    <property type="entry name" value="D-tyrosyl-tRNA(Tyr) deacylase"/>
    <property type="match status" value="1"/>
</dbReference>
<sequence length="149" mass="16502">MIALLQRVREASVRIKQETVGRIDTGLMVLWAVERGDSERAAERLVRRVLAYRVFPDEGGRMNQSLVDIDGGLLLVPQFTLAADTHNGTRPSFTPAAPPEEGQRLFEHALAFARQEHARVEAGRFGADMQVALVNDGPVTFWLSVPPQV</sequence>
<dbReference type="FunFam" id="3.50.80.10:FF:000001">
    <property type="entry name" value="D-aminoacyl-tRNA deacylase"/>
    <property type="match status" value="1"/>
</dbReference>
<evidence type="ECO:0000256" key="2">
    <source>
        <dbReference type="ARBA" id="ARBA00022801"/>
    </source>
</evidence>
<keyword evidence="2 3" id="KW-0378">Hydrolase</keyword>
<dbReference type="InterPro" id="IPR023509">
    <property type="entry name" value="DTD-like_sf"/>
</dbReference>
<comment type="similarity">
    <text evidence="1 3">Belongs to the DTD family.</text>
</comment>
<comment type="catalytic activity">
    <reaction evidence="3">
        <text>a D-aminoacyl-tRNA + H2O = a tRNA + a D-alpha-amino acid + H(+)</text>
        <dbReference type="Rhea" id="RHEA:13953"/>
        <dbReference type="Rhea" id="RHEA-COMP:10123"/>
        <dbReference type="Rhea" id="RHEA-COMP:10124"/>
        <dbReference type="ChEBI" id="CHEBI:15377"/>
        <dbReference type="ChEBI" id="CHEBI:15378"/>
        <dbReference type="ChEBI" id="CHEBI:59871"/>
        <dbReference type="ChEBI" id="CHEBI:78442"/>
        <dbReference type="ChEBI" id="CHEBI:79333"/>
        <dbReference type="EC" id="3.1.1.96"/>
    </reaction>
</comment>
<keyword evidence="5" id="KW-1185">Reference proteome</keyword>
<dbReference type="GO" id="GO:0000049">
    <property type="term" value="F:tRNA binding"/>
    <property type="evidence" value="ECO:0007669"/>
    <property type="project" value="UniProtKB-UniRule"/>
</dbReference>
<evidence type="ECO:0000313" key="4">
    <source>
        <dbReference type="EMBL" id="MEA5445095.1"/>
    </source>
</evidence>
<comment type="subunit">
    <text evidence="3">Homodimer.</text>
</comment>